<name>X0Z3H6_9ZZZZ</name>
<proteinExistence type="predicted"/>
<comment type="caution">
    <text evidence="2">The sequence shown here is derived from an EMBL/GenBank/DDBJ whole genome shotgun (WGS) entry which is preliminary data.</text>
</comment>
<dbReference type="SUPFAM" id="SSF53697">
    <property type="entry name" value="SIS domain"/>
    <property type="match status" value="1"/>
</dbReference>
<accession>X0Z3H6</accession>
<dbReference type="GO" id="GO:1901135">
    <property type="term" value="P:carbohydrate derivative metabolic process"/>
    <property type="evidence" value="ECO:0007669"/>
    <property type="project" value="InterPro"/>
</dbReference>
<dbReference type="GO" id="GO:0097367">
    <property type="term" value="F:carbohydrate derivative binding"/>
    <property type="evidence" value="ECO:0007669"/>
    <property type="project" value="InterPro"/>
</dbReference>
<organism evidence="2">
    <name type="scientific">marine sediment metagenome</name>
    <dbReference type="NCBI Taxonomy" id="412755"/>
    <lineage>
        <taxon>unclassified sequences</taxon>
        <taxon>metagenomes</taxon>
        <taxon>ecological metagenomes</taxon>
    </lineage>
</organism>
<dbReference type="Pfam" id="PF01380">
    <property type="entry name" value="SIS"/>
    <property type="match status" value="1"/>
</dbReference>
<dbReference type="EMBL" id="BARS01052361">
    <property type="protein sequence ID" value="GAG53002.1"/>
    <property type="molecule type" value="Genomic_DNA"/>
</dbReference>
<sequence length="157" mass="17692">RPEFALYTFAYYMGWSLTKVRQGIRILKGSDSTTIDWLTIAPPDSIVVIIANSRYPNELIKVGKLVRRLGMTLLVIADSSLCPLIQFAHMTLIAPSQHFPLIGSPTPLSCLINYLVIELASRDGKELKEYQAKLEQSYRENDILFNLEEPDAVPNIP</sequence>
<evidence type="ECO:0000313" key="2">
    <source>
        <dbReference type="EMBL" id="GAG53002.1"/>
    </source>
</evidence>
<evidence type="ECO:0000259" key="1">
    <source>
        <dbReference type="Pfam" id="PF01380"/>
    </source>
</evidence>
<reference evidence="2" key="1">
    <citation type="journal article" date="2014" name="Front. Microbiol.">
        <title>High frequency of phylogenetically diverse reductive dehalogenase-homologous genes in deep subseafloor sedimentary metagenomes.</title>
        <authorList>
            <person name="Kawai M."/>
            <person name="Futagami T."/>
            <person name="Toyoda A."/>
            <person name="Takaki Y."/>
            <person name="Nishi S."/>
            <person name="Hori S."/>
            <person name="Arai W."/>
            <person name="Tsubouchi T."/>
            <person name="Morono Y."/>
            <person name="Uchiyama I."/>
            <person name="Ito T."/>
            <person name="Fujiyama A."/>
            <person name="Inagaki F."/>
            <person name="Takami H."/>
        </authorList>
    </citation>
    <scope>NUCLEOTIDE SEQUENCE</scope>
    <source>
        <strain evidence="2">Expedition CK06-06</strain>
    </source>
</reference>
<feature type="non-terminal residue" evidence="2">
    <location>
        <position position="1"/>
    </location>
</feature>
<dbReference type="AlphaFoldDB" id="X0Z3H6"/>
<dbReference type="InterPro" id="IPR046348">
    <property type="entry name" value="SIS_dom_sf"/>
</dbReference>
<protein>
    <recommendedName>
        <fullName evidence="1">SIS domain-containing protein</fullName>
    </recommendedName>
</protein>
<dbReference type="Gene3D" id="3.40.50.10490">
    <property type="entry name" value="Glucose-6-phosphate isomerase like protein, domain 1"/>
    <property type="match status" value="1"/>
</dbReference>
<dbReference type="InterPro" id="IPR001347">
    <property type="entry name" value="SIS_dom"/>
</dbReference>
<feature type="domain" description="SIS" evidence="1">
    <location>
        <begin position="40"/>
        <end position="96"/>
    </location>
</feature>
<gene>
    <name evidence="2" type="ORF">S01H1_77856</name>
</gene>